<keyword evidence="3" id="KW-1185">Reference proteome</keyword>
<gene>
    <name evidence="2" type="ORF">ACFOSS_14105</name>
</gene>
<accession>A0ABV8CRB3</accession>
<organism evidence="2 3">
    <name type="scientific">Pseudaeromonas sharmana</name>
    <dbReference type="NCBI Taxonomy" id="328412"/>
    <lineage>
        <taxon>Bacteria</taxon>
        <taxon>Pseudomonadati</taxon>
        <taxon>Pseudomonadota</taxon>
        <taxon>Gammaproteobacteria</taxon>
        <taxon>Aeromonadales</taxon>
        <taxon>Aeromonadaceae</taxon>
        <taxon>Pseudaeromonas</taxon>
    </lineage>
</organism>
<dbReference type="Gene3D" id="3.40.50.1820">
    <property type="entry name" value="alpha/beta hydrolase"/>
    <property type="match status" value="1"/>
</dbReference>
<dbReference type="InterPro" id="IPR029058">
    <property type="entry name" value="AB_hydrolase_fold"/>
</dbReference>
<name>A0ABV8CRB3_9GAMM</name>
<dbReference type="SUPFAM" id="SSF53474">
    <property type="entry name" value="alpha/beta-Hydrolases"/>
    <property type="match status" value="1"/>
</dbReference>
<protein>
    <submittedName>
        <fullName evidence="2">Alpha/beta hydrolase</fullName>
    </submittedName>
</protein>
<comment type="caution">
    <text evidence="2">The sequence shown here is derived from an EMBL/GenBank/DDBJ whole genome shotgun (WGS) entry which is preliminary data.</text>
</comment>
<sequence length="276" mass="29867">MKRALLLLSAGLMASLLLLGMIGELLSRPANHPVSMPDPAFQAVHYGRTRGSLLEADGNRLCALLLHGLHADRSSMVARARFLQQQGITSLLVDLQAHGETPGQIITFGYLESEDADNGLRYLKGEQRCQKVAVIGTSLGGASALLGQAARQADALVLESVFPRIQDAVADRIEARLGAPGRLLAPLLYLQIPLRTGIPLAKLQPIESIRHVTAPVLVIGGLQDASTKPDETRALYQAIHSPKQLWLLAGAGHVDLYRFDPAGYEQRVAAFLQRWL</sequence>
<dbReference type="RefSeq" id="WP_377153608.1">
    <property type="nucleotide sequence ID" value="NZ_JBHSAF010000014.1"/>
</dbReference>
<dbReference type="PANTHER" id="PTHR43358:SF4">
    <property type="entry name" value="ALPHA_BETA HYDROLASE FOLD-1 DOMAIN-CONTAINING PROTEIN"/>
    <property type="match status" value="1"/>
</dbReference>
<evidence type="ECO:0000259" key="1">
    <source>
        <dbReference type="Pfam" id="PF12697"/>
    </source>
</evidence>
<dbReference type="EMBL" id="JBHSAF010000014">
    <property type="protein sequence ID" value="MFC3914585.1"/>
    <property type="molecule type" value="Genomic_DNA"/>
</dbReference>
<dbReference type="GO" id="GO:0016787">
    <property type="term" value="F:hydrolase activity"/>
    <property type="evidence" value="ECO:0007669"/>
    <property type="project" value="UniProtKB-KW"/>
</dbReference>
<dbReference type="PANTHER" id="PTHR43358">
    <property type="entry name" value="ALPHA/BETA-HYDROLASE"/>
    <property type="match status" value="1"/>
</dbReference>
<dbReference type="InterPro" id="IPR000073">
    <property type="entry name" value="AB_hydrolase_1"/>
</dbReference>
<reference evidence="3" key="1">
    <citation type="journal article" date="2019" name="Int. J. Syst. Evol. Microbiol.">
        <title>The Global Catalogue of Microorganisms (GCM) 10K type strain sequencing project: providing services to taxonomists for standard genome sequencing and annotation.</title>
        <authorList>
            <consortium name="The Broad Institute Genomics Platform"/>
            <consortium name="The Broad Institute Genome Sequencing Center for Infectious Disease"/>
            <person name="Wu L."/>
            <person name="Ma J."/>
        </authorList>
    </citation>
    <scope>NUCLEOTIDE SEQUENCE [LARGE SCALE GENOMIC DNA]</scope>
    <source>
        <strain evidence="3">CCUG 54939</strain>
    </source>
</reference>
<dbReference type="InterPro" id="IPR052920">
    <property type="entry name" value="DNA-binding_regulatory"/>
</dbReference>
<proteinExistence type="predicted"/>
<keyword evidence="2" id="KW-0378">Hydrolase</keyword>
<evidence type="ECO:0000313" key="2">
    <source>
        <dbReference type="EMBL" id="MFC3914585.1"/>
    </source>
</evidence>
<evidence type="ECO:0000313" key="3">
    <source>
        <dbReference type="Proteomes" id="UP001595692"/>
    </source>
</evidence>
<dbReference type="Pfam" id="PF12697">
    <property type="entry name" value="Abhydrolase_6"/>
    <property type="match status" value="1"/>
</dbReference>
<feature type="domain" description="AB hydrolase-1" evidence="1">
    <location>
        <begin position="64"/>
        <end position="261"/>
    </location>
</feature>
<dbReference type="Proteomes" id="UP001595692">
    <property type="component" value="Unassembled WGS sequence"/>
</dbReference>